<sequence>MELRIKRWLISNRRGSVAIKDLEDRLVAVDKKLDKEGWLDSLRQDRQKIISELWTALRVEEHSWKQKSRVRWLVDSDRNTKKFHSVANGRQRTNFLGDLSFNASGLRINFYKSCVVKVSKRIRDREVNWAVAFRCVEASLPITYLGLPLGGRRCSKIFWKELVSRLENRLAPWKRIFLNKGGRLILIKSMMSSIPTYYMSNFQIPVGVAQKIESLQSGFLWGDGCEKRKVHPIKWATNKSLLAKSVWRFGNEDSTLWEMVICAKYGIPMKSYAGTGNVQLQLPFFFVKAVNRLFEVGMDSAQILGEGLHVVVGSGDRASFWNDLKVDSTPLKVVFPRIFVLAVKKTGPVQDFGRWTGSNWEWEVPLRRQLFDWEIQQWKSFQDCLDCIKIQGTIFD</sequence>
<evidence type="ECO:0000313" key="1">
    <source>
        <dbReference type="EMBL" id="KAK3219525.1"/>
    </source>
</evidence>
<reference evidence="1" key="1">
    <citation type="journal article" date="2023" name="Plant J.">
        <title>Genome sequences and population genomics provide insights into the demographic history, inbreeding, and mutation load of two 'living fossil' tree species of Dipteronia.</title>
        <authorList>
            <person name="Feng Y."/>
            <person name="Comes H.P."/>
            <person name="Chen J."/>
            <person name="Zhu S."/>
            <person name="Lu R."/>
            <person name="Zhang X."/>
            <person name="Li P."/>
            <person name="Qiu J."/>
            <person name="Olsen K.M."/>
            <person name="Qiu Y."/>
        </authorList>
    </citation>
    <scope>NUCLEOTIDE SEQUENCE</scope>
    <source>
        <strain evidence="1">NBL</strain>
    </source>
</reference>
<keyword evidence="2" id="KW-1185">Reference proteome</keyword>
<comment type="caution">
    <text evidence="1">The sequence shown here is derived from an EMBL/GenBank/DDBJ whole genome shotgun (WGS) entry which is preliminary data.</text>
</comment>
<dbReference type="PANTHER" id="PTHR33116">
    <property type="entry name" value="REVERSE TRANSCRIPTASE ZINC-BINDING DOMAIN-CONTAINING PROTEIN-RELATED-RELATED"/>
    <property type="match status" value="1"/>
</dbReference>
<name>A0AAE0AKY2_9ROSI</name>
<protein>
    <submittedName>
        <fullName evidence="1">Uncharacterized protein</fullName>
    </submittedName>
</protein>
<organism evidence="1 2">
    <name type="scientific">Dipteronia sinensis</name>
    <dbReference type="NCBI Taxonomy" id="43782"/>
    <lineage>
        <taxon>Eukaryota</taxon>
        <taxon>Viridiplantae</taxon>
        <taxon>Streptophyta</taxon>
        <taxon>Embryophyta</taxon>
        <taxon>Tracheophyta</taxon>
        <taxon>Spermatophyta</taxon>
        <taxon>Magnoliopsida</taxon>
        <taxon>eudicotyledons</taxon>
        <taxon>Gunneridae</taxon>
        <taxon>Pentapetalae</taxon>
        <taxon>rosids</taxon>
        <taxon>malvids</taxon>
        <taxon>Sapindales</taxon>
        <taxon>Sapindaceae</taxon>
        <taxon>Hippocastanoideae</taxon>
        <taxon>Acereae</taxon>
        <taxon>Dipteronia</taxon>
    </lineage>
</organism>
<evidence type="ECO:0000313" key="2">
    <source>
        <dbReference type="Proteomes" id="UP001281410"/>
    </source>
</evidence>
<accession>A0AAE0AKY2</accession>
<proteinExistence type="predicted"/>
<dbReference type="EMBL" id="JANJYJ010000004">
    <property type="protein sequence ID" value="KAK3219525.1"/>
    <property type="molecule type" value="Genomic_DNA"/>
</dbReference>
<dbReference type="AlphaFoldDB" id="A0AAE0AKY2"/>
<dbReference type="Proteomes" id="UP001281410">
    <property type="component" value="Unassembled WGS sequence"/>
</dbReference>
<gene>
    <name evidence="1" type="ORF">Dsin_013495</name>
</gene>
<dbReference type="PANTHER" id="PTHR33116:SF78">
    <property type="entry name" value="OS12G0587133 PROTEIN"/>
    <property type="match status" value="1"/>
</dbReference>